<comment type="similarity">
    <text evidence="1">Belongs to the LysR transcriptional regulatory family.</text>
</comment>
<dbReference type="OrthoDB" id="8479870at2"/>
<accession>A0A844CUZ8</accession>
<keyword evidence="2" id="KW-0805">Transcription regulation</keyword>
<dbReference type="Pfam" id="PF00126">
    <property type="entry name" value="HTH_1"/>
    <property type="match status" value="1"/>
</dbReference>
<evidence type="ECO:0000259" key="5">
    <source>
        <dbReference type="PROSITE" id="PS50931"/>
    </source>
</evidence>
<protein>
    <submittedName>
        <fullName evidence="6">LysR family transcriptional regulator</fullName>
    </submittedName>
</protein>
<reference evidence="6 7" key="1">
    <citation type="submission" date="2019-05" db="EMBL/GenBank/DDBJ databases">
        <title>Roseovarius bejariae sp. nov., a moderately halophylic bacterium isolated from a saline soil in Rambla Salada (Murcia).</title>
        <authorList>
            <person name="Castro D.J."/>
            <person name="Gomez-Altuve A."/>
            <person name="Reina J.C."/>
            <person name="Rodriguez M."/>
            <person name="Sampedro I."/>
            <person name="Llamas I."/>
            <person name="Martinez-Checa F."/>
        </authorList>
    </citation>
    <scope>NUCLEOTIDE SEQUENCE [LARGE SCALE GENOMIC DNA]</scope>
    <source>
        <strain evidence="6 7">A21</strain>
    </source>
</reference>
<evidence type="ECO:0000256" key="3">
    <source>
        <dbReference type="ARBA" id="ARBA00023125"/>
    </source>
</evidence>
<dbReference type="Gene3D" id="1.10.10.10">
    <property type="entry name" value="Winged helix-like DNA-binding domain superfamily/Winged helix DNA-binding domain"/>
    <property type="match status" value="1"/>
</dbReference>
<dbReference type="SUPFAM" id="SSF53850">
    <property type="entry name" value="Periplasmic binding protein-like II"/>
    <property type="match status" value="1"/>
</dbReference>
<dbReference type="InterPro" id="IPR005119">
    <property type="entry name" value="LysR_subst-bd"/>
</dbReference>
<evidence type="ECO:0000313" key="7">
    <source>
        <dbReference type="Proteomes" id="UP000564704"/>
    </source>
</evidence>
<keyword evidence="3" id="KW-0238">DNA-binding</keyword>
<evidence type="ECO:0000313" key="6">
    <source>
        <dbReference type="EMBL" id="MRU14510.1"/>
    </source>
</evidence>
<dbReference type="InterPro" id="IPR036390">
    <property type="entry name" value="WH_DNA-bd_sf"/>
</dbReference>
<keyword evidence="4" id="KW-0804">Transcription</keyword>
<evidence type="ECO:0000256" key="4">
    <source>
        <dbReference type="ARBA" id="ARBA00023163"/>
    </source>
</evidence>
<dbReference type="SUPFAM" id="SSF46785">
    <property type="entry name" value="Winged helix' DNA-binding domain"/>
    <property type="match status" value="1"/>
</dbReference>
<dbReference type="AlphaFoldDB" id="A0A844CUZ8"/>
<dbReference type="GO" id="GO:0003700">
    <property type="term" value="F:DNA-binding transcription factor activity"/>
    <property type="evidence" value="ECO:0007669"/>
    <property type="project" value="InterPro"/>
</dbReference>
<dbReference type="GO" id="GO:0043565">
    <property type="term" value="F:sequence-specific DNA binding"/>
    <property type="evidence" value="ECO:0007669"/>
    <property type="project" value="TreeGrafter"/>
</dbReference>
<dbReference type="Proteomes" id="UP000564704">
    <property type="component" value="Unassembled WGS sequence"/>
</dbReference>
<name>A0A844CUZ8_9RHOB</name>
<keyword evidence="7" id="KW-1185">Reference proteome</keyword>
<dbReference type="Pfam" id="PF03466">
    <property type="entry name" value="LysR_substrate"/>
    <property type="match status" value="1"/>
</dbReference>
<feature type="domain" description="HTH lysR-type" evidence="5">
    <location>
        <begin position="1"/>
        <end position="60"/>
    </location>
</feature>
<dbReference type="EMBL" id="SZWE01000001">
    <property type="protein sequence ID" value="MRU14510.1"/>
    <property type="molecule type" value="Genomic_DNA"/>
</dbReference>
<sequence>MNLSFRQLQCFREVILAGSISQAARSLGRTQPAVSAMIAGLEEELGFALFLREQGKLMPTPEARYFFEECEEILARLEQTKRTLSGMAKLERGRLRIACHPAASGFFLPRVLTSFLKGRERVEVSLMMRSSAVIEDLVASQQFDLGFAETPKPRESIRQEDFGLECVCALPPGDPLAARDIVTPADLEGRGLAMLFDEHVVTRQTREVFAQAGCGFERVFELQTFLPGIRFVEAGLCTMICDLITAHTYVHNTGAQTGGVVFRPFRPTVTSGVSVLTPAHATASRMSEAFCAHLVEHVGRLRDEVLKWKPE</sequence>
<evidence type="ECO:0000256" key="1">
    <source>
        <dbReference type="ARBA" id="ARBA00009437"/>
    </source>
</evidence>
<dbReference type="PANTHER" id="PTHR30427">
    <property type="entry name" value="TRANSCRIPTIONAL ACTIVATOR PROTEIN LYSR"/>
    <property type="match status" value="1"/>
</dbReference>
<evidence type="ECO:0000256" key="2">
    <source>
        <dbReference type="ARBA" id="ARBA00023015"/>
    </source>
</evidence>
<dbReference type="PROSITE" id="PS50931">
    <property type="entry name" value="HTH_LYSR"/>
    <property type="match status" value="1"/>
</dbReference>
<dbReference type="GO" id="GO:0010628">
    <property type="term" value="P:positive regulation of gene expression"/>
    <property type="evidence" value="ECO:0007669"/>
    <property type="project" value="TreeGrafter"/>
</dbReference>
<gene>
    <name evidence="6" type="ORF">FDP25_03595</name>
</gene>
<dbReference type="PRINTS" id="PR00039">
    <property type="entry name" value="HTHLYSR"/>
</dbReference>
<dbReference type="Gene3D" id="3.40.190.290">
    <property type="match status" value="1"/>
</dbReference>
<dbReference type="InterPro" id="IPR000847">
    <property type="entry name" value="LysR_HTH_N"/>
</dbReference>
<comment type="caution">
    <text evidence="6">The sequence shown here is derived from an EMBL/GenBank/DDBJ whole genome shotgun (WGS) entry which is preliminary data.</text>
</comment>
<proteinExistence type="inferred from homology"/>
<organism evidence="6 7">
    <name type="scientific">Roseovarius bejariae</name>
    <dbReference type="NCBI Taxonomy" id="2576383"/>
    <lineage>
        <taxon>Bacteria</taxon>
        <taxon>Pseudomonadati</taxon>
        <taxon>Pseudomonadota</taxon>
        <taxon>Alphaproteobacteria</taxon>
        <taxon>Rhodobacterales</taxon>
        <taxon>Roseobacteraceae</taxon>
        <taxon>Roseovarius</taxon>
    </lineage>
</organism>
<dbReference type="RefSeq" id="WP_154149014.1">
    <property type="nucleotide sequence ID" value="NZ_SZWE01000001.1"/>
</dbReference>
<dbReference type="PANTHER" id="PTHR30427:SF1">
    <property type="entry name" value="TRANSCRIPTIONAL ACTIVATOR PROTEIN LYSR"/>
    <property type="match status" value="1"/>
</dbReference>
<dbReference type="InterPro" id="IPR036388">
    <property type="entry name" value="WH-like_DNA-bd_sf"/>
</dbReference>